<dbReference type="PANTHER" id="PTHR43331:SF1">
    <property type="entry name" value="HOMOSERINE DEHYDROGENASE"/>
    <property type="match status" value="1"/>
</dbReference>
<dbReference type="Gene3D" id="3.30.360.10">
    <property type="entry name" value="Dihydrodipicolinate Reductase, domain 2"/>
    <property type="match status" value="1"/>
</dbReference>
<evidence type="ECO:0000256" key="14">
    <source>
        <dbReference type="RuleBase" id="RU004171"/>
    </source>
</evidence>
<comment type="catalytic activity">
    <reaction evidence="12">
        <text>L-homoserine + NADP(+) = L-aspartate 4-semialdehyde + NADPH + H(+)</text>
        <dbReference type="Rhea" id="RHEA:15761"/>
        <dbReference type="ChEBI" id="CHEBI:15378"/>
        <dbReference type="ChEBI" id="CHEBI:57476"/>
        <dbReference type="ChEBI" id="CHEBI:57783"/>
        <dbReference type="ChEBI" id="CHEBI:58349"/>
        <dbReference type="ChEBI" id="CHEBI:537519"/>
        <dbReference type="EC" id="1.1.1.3"/>
    </reaction>
    <physiologicalReaction direction="right-to-left" evidence="12">
        <dbReference type="Rhea" id="RHEA:15763"/>
    </physiologicalReaction>
</comment>
<keyword evidence="8 13" id="KW-0791">Threonine biosynthesis</keyword>
<dbReference type="InterPro" id="IPR002912">
    <property type="entry name" value="ACT_dom"/>
</dbReference>
<dbReference type="PROSITE" id="PS01042">
    <property type="entry name" value="HOMOSER_DHGENASE"/>
    <property type="match status" value="1"/>
</dbReference>
<dbReference type="EMBL" id="CP134050">
    <property type="protein sequence ID" value="WNC16725.1"/>
    <property type="molecule type" value="Genomic_DNA"/>
</dbReference>
<dbReference type="InterPro" id="IPR005106">
    <property type="entry name" value="Asp/hSer_DH_NAD-bd"/>
</dbReference>
<dbReference type="Proteomes" id="UP001256827">
    <property type="component" value="Chromosome"/>
</dbReference>
<sequence>MEKNIIKLGLMGFGTVGTGVVRIIQAHQEDLQKQTGLGIEITKILVQDAEKARNIPAMEGKLTTDPDELLDDPEIEVIVEVIGGIQPAKDYILGALERGKHVVTANKDLMALHGAEILNKAQEKGCDVFYEASVAGGIPILRALVEGFASDRITKMMGIVNGTTNYILSKMSKEGAEYSDVLKEAQALGYAEANPTSDVEGFDAARKMAILATLGFRVPMKLEDVDVKGISSVSKEDIAYGKQLGYEVKLLGLARRDGEAIEVSVQPTLIPKSHPLASVNGVFNAVYVHGEAVGETMFYGPGAGELPTATAVVSDLVTVVKNRKLGVNGRGMVAPYKEKILKADSEKLSKYFLRIVVADKRGVLAQITQLLANQNISLEQVIQQPYNNDGEAEIIMITHLSSKLDMDGVLSDMEQMDIVTKVKSCYRVEGGDQS</sequence>
<dbReference type="Pfam" id="PF01842">
    <property type="entry name" value="ACT"/>
    <property type="match status" value="1"/>
</dbReference>
<evidence type="ECO:0000256" key="1">
    <source>
        <dbReference type="ARBA" id="ARBA00001920"/>
    </source>
</evidence>
<comment type="cofactor">
    <cofactor evidence="1">
        <name>a metal cation</name>
        <dbReference type="ChEBI" id="CHEBI:25213"/>
    </cofactor>
</comment>
<evidence type="ECO:0000256" key="11">
    <source>
        <dbReference type="ARBA" id="ARBA00023167"/>
    </source>
</evidence>
<dbReference type="EC" id="1.1.1.3" evidence="5 13"/>
<dbReference type="Pfam" id="PF00742">
    <property type="entry name" value="Homoserine_dh"/>
    <property type="match status" value="1"/>
</dbReference>
<evidence type="ECO:0000313" key="17">
    <source>
        <dbReference type="Proteomes" id="UP001256827"/>
    </source>
</evidence>
<gene>
    <name evidence="16" type="ORF">RGB73_10515</name>
</gene>
<evidence type="ECO:0000256" key="8">
    <source>
        <dbReference type="ARBA" id="ARBA00022697"/>
    </source>
</evidence>
<dbReference type="Pfam" id="PF03447">
    <property type="entry name" value="NAD_binding_3"/>
    <property type="match status" value="1"/>
</dbReference>
<keyword evidence="7 13" id="KW-0028">Amino-acid biosynthesis</keyword>
<dbReference type="PIRSF" id="PIRSF000098">
    <property type="entry name" value="Homoser_dehydrog"/>
    <property type="match status" value="1"/>
</dbReference>
<evidence type="ECO:0000256" key="2">
    <source>
        <dbReference type="ARBA" id="ARBA00005056"/>
    </source>
</evidence>
<dbReference type="RefSeq" id="WP_310771669.1">
    <property type="nucleotide sequence ID" value="NZ_CP134050.1"/>
</dbReference>
<evidence type="ECO:0000256" key="9">
    <source>
        <dbReference type="ARBA" id="ARBA00022857"/>
    </source>
</evidence>
<evidence type="ECO:0000256" key="4">
    <source>
        <dbReference type="ARBA" id="ARBA00006753"/>
    </source>
</evidence>
<comment type="similarity">
    <text evidence="4 14">Belongs to the homoserine dehydrogenase family.</text>
</comment>
<dbReference type="SUPFAM" id="SSF51735">
    <property type="entry name" value="NAD(P)-binding Rossmann-fold domains"/>
    <property type="match status" value="1"/>
</dbReference>
<feature type="domain" description="ACT" evidence="15">
    <location>
        <begin position="352"/>
        <end position="427"/>
    </location>
</feature>
<comment type="pathway">
    <text evidence="3 13">Amino-acid biosynthesis; L-methionine biosynthesis via de novo pathway; L-homoserine from L-aspartate: step 3/3.</text>
</comment>
<evidence type="ECO:0000256" key="10">
    <source>
        <dbReference type="ARBA" id="ARBA00023002"/>
    </source>
</evidence>
<evidence type="ECO:0000256" key="12">
    <source>
        <dbReference type="ARBA" id="ARBA00048841"/>
    </source>
</evidence>
<evidence type="ECO:0000256" key="3">
    <source>
        <dbReference type="ARBA" id="ARBA00005062"/>
    </source>
</evidence>
<dbReference type="PROSITE" id="PS51671">
    <property type="entry name" value="ACT"/>
    <property type="match status" value="1"/>
</dbReference>
<keyword evidence="9 13" id="KW-0521">NADP</keyword>
<comment type="pathway">
    <text evidence="2 13">Amino-acid biosynthesis; L-threonine biosynthesis; L-threonine from L-aspartate: step 3/5.</text>
</comment>
<dbReference type="SUPFAM" id="SSF55021">
    <property type="entry name" value="ACT-like"/>
    <property type="match status" value="1"/>
</dbReference>
<evidence type="ECO:0000256" key="13">
    <source>
        <dbReference type="RuleBase" id="RU000579"/>
    </source>
</evidence>
<evidence type="ECO:0000256" key="5">
    <source>
        <dbReference type="ARBA" id="ARBA00013213"/>
    </source>
</evidence>
<dbReference type="PANTHER" id="PTHR43331">
    <property type="entry name" value="HOMOSERINE DEHYDROGENASE"/>
    <property type="match status" value="1"/>
</dbReference>
<dbReference type="InterPro" id="IPR036291">
    <property type="entry name" value="NAD(P)-bd_dom_sf"/>
</dbReference>
<dbReference type="GO" id="GO:0004412">
    <property type="term" value="F:homoserine dehydrogenase activity"/>
    <property type="evidence" value="ECO:0007669"/>
    <property type="project" value="UniProtKB-EC"/>
</dbReference>
<dbReference type="NCBIfam" id="NF004976">
    <property type="entry name" value="PRK06349.1"/>
    <property type="match status" value="1"/>
</dbReference>
<proteinExistence type="inferred from homology"/>
<dbReference type="Gene3D" id="3.40.50.720">
    <property type="entry name" value="NAD(P)-binding Rossmann-like Domain"/>
    <property type="match status" value="1"/>
</dbReference>
<protein>
    <recommendedName>
        <fullName evidence="6 13">Homoserine dehydrogenase</fullName>
        <ecNumber evidence="5 13">1.1.1.3</ecNumber>
    </recommendedName>
</protein>
<reference evidence="16 17" key="1">
    <citation type="submission" date="2023-09" db="EMBL/GenBank/DDBJ databases">
        <title>Complete Genome and Methylome dissection of Bacillus brevis NEB573 original source of BbsI restriction endonuclease.</title>
        <authorList>
            <person name="Fomenkov A."/>
            <person name="Roberts R.D."/>
        </authorList>
    </citation>
    <scope>NUCLEOTIDE SEQUENCE [LARGE SCALE GENOMIC DNA]</scope>
    <source>
        <strain evidence="16 17">NEB573</strain>
    </source>
</reference>
<evidence type="ECO:0000313" key="16">
    <source>
        <dbReference type="EMBL" id="WNC16725.1"/>
    </source>
</evidence>
<keyword evidence="10 13" id="KW-0560">Oxidoreductase</keyword>
<organism evidence="16 17">
    <name type="scientific">Brevibacillus brevis</name>
    <name type="common">Bacillus brevis</name>
    <dbReference type="NCBI Taxonomy" id="1393"/>
    <lineage>
        <taxon>Bacteria</taxon>
        <taxon>Bacillati</taxon>
        <taxon>Bacillota</taxon>
        <taxon>Bacilli</taxon>
        <taxon>Bacillales</taxon>
        <taxon>Paenibacillaceae</taxon>
        <taxon>Brevibacillus</taxon>
    </lineage>
</organism>
<evidence type="ECO:0000256" key="7">
    <source>
        <dbReference type="ARBA" id="ARBA00022605"/>
    </source>
</evidence>
<dbReference type="InterPro" id="IPR001342">
    <property type="entry name" value="HDH_cat"/>
</dbReference>
<dbReference type="InterPro" id="IPR016204">
    <property type="entry name" value="HDH"/>
</dbReference>
<dbReference type="InterPro" id="IPR019811">
    <property type="entry name" value="HDH_CS"/>
</dbReference>
<accession>A0ABY9T9E2</accession>
<evidence type="ECO:0000259" key="15">
    <source>
        <dbReference type="PROSITE" id="PS51671"/>
    </source>
</evidence>
<dbReference type="Gene3D" id="3.30.70.260">
    <property type="match status" value="1"/>
</dbReference>
<name>A0ABY9T9E2_BREBE</name>
<dbReference type="SUPFAM" id="SSF55347">
    <property type="entry name" value="Glyceraldehyde-3-phosphate dehydrogenase-like, C-terminal domain"/>
    <property type="match status" value="1"/>
</dbReference>
<keyword evidence="17" id="KW-1185">Reference proteome</keyword>
<dbReference type="InterPro" id="IPR045865">
    <property type="entry name" value="ACT-like_dom_sf"/>
</dbReference>
<dbReference type="CDD" id="cd04881">
    <property type="entry name" value="ACT_HSDH-Hom"/>
    <property type="match status" value="1"/>
</dbReference>
<keyword evidence="11 13" id="KW-0486">Methionine biosynthesis</keyword>
<evidence type="ECO:0000256" key="6">
    <source>
        <dbReference type="ARBA" id="ARBA00013376"/>
    </source>
</evidence>